<dbReference type="GO" id="GO:0044877">
    <property type="term" value="F:protein-containing complex binding"/>
    <property type="evidence" value="ECO:0007669"/>
    <property type="project" value="TreeGrafter"/>
</dbReference>
<comment type="caution">
    <text evidence="8">The sequence shown here is derived from an EMBL/GenBank/DDBJ whole genome shotgun (WGS) entry which is preliminary data.</text>
</comment>
<reference evidence="8" key="1">
    <citation type="submission" date="2021-06" db="EMBL/GenBank/DDBJ databases">
        <title>Parelaphostrongylus tenuis whole genome reference sequence.</title>
        <authorList>
            <person name="Garwood T.J."/>
            <person name="Larsen P.A."/>
            <person name="Fountain-Jones N.M."/>
            <person name="Garbe J.R."/>
            <person name="Macchietto M.G."/>
            <person name="Kania S.A."/>
            <person name="Gerhold R.W."/>
            <person name="Richards J.E."/>
            <person name="Wolf T.M."/>
        </authorList>
    </citation>
    <scope>NUCLEOTIDE SEQUENCE</scope>
    <source>
        <strain evidence="8">MNPRO001-30</strain>
        <tissue evidence="8">Meninges</tissue>
    </source>
</reference>
<evidence type="ECO:0000256" key="4">
    <source>
        <dbReference type="ARBA" id="ARBA00043145"/>
    </source>
</evidence>
<dbReference type="GO" id="GO:0005739">
    <property type="term" value="C:mitochondrion"/>
    <property type="evidence" value="ECO:0007669"/>
    <property type="project" value="TreeGrafter"/>
</dbReference>
<dbReference type="InterPro" id="IPR001509">
    <property type="entry name" value="Epimerase_deHydtase"/>
</dbReference>
<evidence type="ECO:0000256" key="3">
    <source>
        <dbReference type="ARBA" id="ARBA00042000"/>
    </source>
</evidence>
<dbReference type="SUPFAM" id="SSF51735">
    <property type="entry name" value="NAD(P)-binding Rossmann-fold domains"/>
    <property type="match status" value="1"/>
</dbReference>
<dbReference type="PANTHER" id="PTHR12126">
    <property type="entry name" value="NADH-UBIQUINONE OXIDOREDUCTASE 39 KDA SUBUNIT-RELATED"/>
    <property type="match status" value="1"/>
</dbReference>
<evidence type="ECO:0000259" key="7">
    <source>
        <dbReference type="Pfam" id="PF01370"/>
    </source>
</evidence>
<dbReference type="AlphaFoldDB" id="A0AAD5MBY3"/>
<comment type="similarity">
    <text evidence="1">Belongs to the complex I NDUFA9 subunit family.</text>
</comment>
<proteinExistence type="inferred from homology"/>
<protein>
    <recommendedName>
        <fullName evidence="2">NADH dehydrogenase [ubiquinone] 1 alpha subcomplex subunit 9, mitochondrial</fullName>
    </recommendedName>
    <alternativeName>
        <fullName evidence="4">Complex I-39kD</fullName>
    </alternativeName>
    <alternativeName>
        <fullName evidence="3">NADH-ubiquinone oxidoreductase 39 kDa subunit</fullName>
    </alternativeName>
</protein>
<feature type="compositionally biased region" description="Polar residues" evidence="6">
    <location>
        <begin position="52"/>
        <end position="61"/>
    </location>
</feature>
<dbReference type="PANTHER" id="PTHR12126:SF11">
    <property type="entry name" value="NADH DEHYDROGENASE [UBIQUINONE] 1 ALPHA SUBCOMPLEX SUBUNIT 9, MITOCHONDRIAL"/>
    <property type="match status" value="1"/>
</dbReference>
<dbReference type="CDD" id="cd05271">
    <property type="entry name" value="NDUFA9_like_SDR_a"/>
    <property type="match status" value="1"/>
</dbReference>
<feature type="compositionally biased region" description="Low complexity" evidence="6">
    <location>
        <begin position="31"/>
        <end position="45"/>
    </location>
</feature>
<dbReference type="InterPro" id="IPR036291">
    <property type="entry name" value="NAD(P)-bd_dom_sf"/>
</dbReference>
<keyword evidence="9" id="KW-1185">Reference proteome</keyword>
<evidence type="ECO:0000313" key="8">
    <source>
        <dbReference type="EMBL" id="KAJ1355785.1"/>
    </source>
</evidence>
<evidence type="ECO:0000256" key="1">
    <source>
        <dbReference type="ARBA" id="ARBA00038501"/>
    </source>
</evidence>
<gene>
    <name evidence="8" type="ORF">KIN20_013329</name>
</gene>
<organism evidence="8 9">
    <name type="scientific">Parelaphostrongylus tenuis</name>
    <name type="common">Meningeal worm</name>
    <dbReference type="NCBI Taxonomy" id="148309"/>
    <lineage>
        <taxon>Eukaryota</taxon>
        <taxon>Metazoa</taxon>
        <taxon>Ecdysozoa</taxon>
        <taxon>Nematoda</taxon>
        <taxon>Chromadorea</taxon>
        <taxon>Rhabditida</taxon>
        <taxon>Rhabditina</taxon>
        <taxon>Rhabditomorpha</taxon>
        <taxon>Strongyloidea</taxon>
        <taxon>Metastrongylidae</taxon>
        <taxon>Parelaphostrongylus</taxon>
    </lineage>
</organism>
<dbReference type="Gene3D" id="3.40.50.720">
    <property type="entry name" value="NAD(P)-binding Rossmann-like Domain"/>
    <property type="match status" value="1"/>
</dbReference>
<comment type="subunit">
    <text evidence="5">Complex I is composed of 45 different subunits. This a component of the hydrophobic protein fraction. Interacts with BLOC1S1. Interacts with SLC2A4. Interacts with CLOCK. Interacts with RAB5IF.</text>
</comment>
<evidence type="ECO:0000313" key="9">
    <source>
        <dbReference type="Proteomes" id="UP001196413"/>
    </source>
</evidence>
<evidence type="ECO:0000256" key="6">
    <source>
        <dbReference type="SAM" id="MobiDB-lite"/>
    </source>
</evidence>
<dbReference type="InterPro" id="IPR051207">
    <property type="entry name" value="ComplexI_NDUFA9_subunit"/>
</dbReference>
<dbReference type="EMBL" id="JAHQIW010002587">
    <property type="protein sequence ID" value="KAJ1355785.1"/>
    <property type="molecule type" value="Genomic_DNA"/>
</dbReference>
<accession>A0AAD5MBY3</accession>
<feature type="domain" description="NAD-dependent epimerase/dehydratase" evidence="7">
    <location>
        <begin position="75"/>
        <end position="291"/>
    </location>
</feature>
<evidence type="ECO:0000256" key="2">
    <source>
        <dbReference type="ARBA" id="ARBA00040720"/>
    </source>
</evidence>
<name>A0AAD5MBY3_PARTN</name>
<dbReference type="Pfam" id="PF01370">
    <property type="entry name" value="Epimerase"/>
    <property type="match status" value="1"/>
</dbReference>
<feature type="region of interest" description="Disordered" evidence="6">
    <location>
        <begin position="30"/>
        <end position="65"/>
    </location>
</feature>
<sequence length="440" mass="50491">MKAKNPMLSAIGRAWPTTCRPAVVIVGQAHPQSTAPAPAPTSASQRELPETRISSQTSQFRKGTGGRASFSGNVVTVFGTTGFMGLPVINRLAKHGNQIIIPYRQDPYYLREHKIPSEYGQILFFPFELKDEDSIRKVVRYSNIVINLIGTRVPTKNYDYYETNQHGARRLARICREMGVERFIHLSALGATVNPGKGHYVKESNFLRSKALGEIAVRDEFPSATIVRPSIVYGELDGFIRNYVSRYRKTPLDLVYLYKKGEHTYKMPIWVGDVAAGLERIVRDPTSAGHIYEFVGPHCYQLSELMDYMYRKAHCLREFGFKYRRHSFPDPYFIILTLLTEQFGHFFKVKVPLNREWMEYVEVKDDVLTGQRTLFDLGIRRLTEFEFAGGQLAFQRSFRKFYEEQYGDYPPPRLPLRSPPIVRKPGMEEKEAFGKGLAFN</sequence>
<evidence type="ECO:0000256" key="5">
    <source>
        <dbReference type="ARBA" id="ARBA00046455"/>
    </source>
</evidence>
<dbReference type="Proteomes" id="UP001196413">
    <property type="component" value="Unassembled WGS sequence"/>
</dbReference>